<sequence>MQETLILRTKKTLLAGKFFFVTHFYGVKRWPLLAFFMKFYTGDATPLTG</sequence>
<evidence type="ECO:0000313" key="1">
    <source>
        <dbReference type="EMBL" id="EFL92632.1"/>
    </source>
</evidence>
<gene>
    <name evidence="1" type="ORF">REG_0452</name>
</gene>
<reference evidence="1" key="1">
    <citation type="journal article" date="2009" name="Environ. Microbiol.">
        <title>Dynamics of genome evolution in facultative symbionts of aphids.</title>
        <authorList>
            <person name="Degnan P.H."/>
            <person name="Leonardo T.E."/>
            <person name="Cass B.N."/>
            <person name="Hurwitz B."/>
            <person name="Stern D."/>
            <person name="Gibbs R.A."/>
            <person name="Richards S."/>
            <person name="Moran N.A."/>
        </authorList>
    </citation>
    <scope>NUCLEOTIDE SEQUENCE [LARGE SCALE GENOMIC DNA]</scope>
    <source>
        <strain evidence="1">LSR1</strain>
    </source>
</reference>
<keyword evidence="2" id="KW-1185">Reference proteome</keyword>
<dbReference type="AlphaFoldDB" id="E0WR72"/>
<proteinExistence type="predicted"/>
<accession>E0WR72</accession>
<dbReference type="Proteomes" id="UP000005726">
    <property type="component" value="Unassembled WGS sequence"/>
</dbReference>
<dbReference type="EMBL" id="GL379589">
    <property type="protein sequence ID" value="EFL92632.1"/>
    <property type="molecule type" value="Genomic_DNA"/>
</dbReference>
<evidence type="ECO:0000313" key="2">
    <source>
        <dbReference type="Proteomes" id="UP000005726"/>
    </source>
</evidence>
<dbReference type="HOGENOM" id="CLU_3133585_0_0_6"/>
<name>E0WR72_9ENTR</name>
<organism evidence="1 2">
    <name type="scientific">Candidatus Regiella insecticola LSR1</name>
    <dbReference type="NCBI Taxonomy" id="663321"/>
    <lineage>
        <taxon>Bacteria</taxon>
        <taxon>Pseudomonadati</taxon>
        <taxon>Pseudomonadota</taxon>
        <taxon>Gammaproteobacteria</taxon>
        <taxon>Enterobacterales</taxon>
        <taxon>Enterobacteriaceae</taxon>
        <taxon>aphid secondary symbionts</taxon>
        <taxon>Candidatus Regiella</taxon>
    </lineage>
</organism>
<protein>
    <submittedName>
        <fullName evidence="1">Uncharacterized protein</fullName>
    </submittedName>
</protein>